<dbReference type="GO" id="GO:0046872">
    <property type="term" value="F:metal ion binding"/>
    <property type="evidence" value="ECO:0007669"/>
    <property type="project" value="UniProtKB-KW"/>
</dbReference>
<evidence type="ECO:0000256" key="1">
    <source>
        <dbReference type="ARBA" id="ARBA00008056"/>
    </source>
</evidence>
<accession>A0A9N9LPA4</accession>
<dbReference type="Proteomes" id="UP000701801">
    <property type="component" value="Unassembled WGS sequence"/>
</dbReference>
<dbReference type="OrthoDB" id="288590at2759"/>
<dbReference type="EMBL" id="CAJVRM010000193">
    <property type="protein sequence ID" value="CAG8976827.1"/>
    <property type="molecule type" value="Genomic_DNA"/>
</dbReference>
<proteinExistence type="inferred from homology"/>
<keyword evidence="2" id="KW-0408">Iron</keyword>
<dbReference type="InterPro" id="IPR027443">
    <property type="entry name" value="IPNS-like_sf"/>
</dbReference>
<sequence length="284" mass="32015">MASCISETAEFMEEQGIHVAKLPVISLAKLRENEQAELALLDEAASNVGFFYLDLRGDYKGERVLAHLPAIQRLVESYFGQPEEVKAKDARFDIKAWQDLGWKRGYGGESFEISRDEMTLPVESIPQLPQLWQNEWERVTEIASDCDDACLTLLKCLAANLSVHHQPHSPSDTGLKVVLHPSVAKKSDAPDGWHTDDGTLTLLFYKDWGLNAFLPNVNSWAFTPPMEGCALINVANSLQKLSGGRFHSAKHRVTQPFDGSKNRYYFSYFLRPETVLVEKWNSDN</sequence>
<dbReference type="InterPro" id="IPR005123">
    <property type="entry name" value="Oxoglu/Fe-dep_dioxygenase_dom"/>
</dbReference>
<dbReference type="AlphaFoldDB" id="A0A9N9LPA4"/>
<evidence type="ECO:0000313" key="5">
    <source>
        <dbReference type="Proteomes" id="UP000701801"/>
    </source>
</evidence>
<evidence type="ECO:0000313" key="4">
    <source>
        <dbReference type="EMBL" id="CAG8976827.1"/>
    </source>
</evidence>
<protein>
    <recommendedName>
        <fullName evidence="3">Fe2OG dioxygenase domain-containing protein</fullName>
    </recommendedName>
</protein>
<organism evidence="4 5">
    <name type="scientific">Hymenoscyphus albidus</name>
    <dbReference type="NCBI Taxonomy" id="595503"/>
    <lineage>
        <taxon>Eukaryota</taxon>
        <taxon>Fungi</taxon>
        <taxon>Dikarya</taxon>
        <taxon>Ascomycota</taxon>
        <taxon>Pezizomycotina</taxon>
        <taxon>Leotiomycetes</taxon>
        <taxon>Helotiales</taxon>
        <taxon>Helotiaceae</taxon>
        <taxon>Hymenoscyphus</taxon>
    </lineage>
</organism>
<gene>
    <name evidence="4" type="ORF">HYALB_00009091</name>
</gene>
<keyword evidence="5" id="KW-1185">Reference proteome</keyword>
<keyword evidence="2" id="KW-0479">Metal-binding</keyword>
<reference evidence="4" key="1">
    <citation type="submission" date="2021-07" db="EMBL/GenBank/DDBJ databases">
        <authorList>
            <person name="Durling M."/>
        </authorList>
    </citation>
    <scope>NUCLEOTIDE SEQUENCE</scope>
</reference>
<evidence type="ECO:0000256" key="2">
    <source>
        <dbReference type="RuleBase" id="RU003682"/>
    </source>
</evidence>
<dbReference type="Gene3D" id="2.60.120.330">
    <property type="entry name" value="B-lactam Antibiotic, Isopenicillin N Synthase, Chain"/>
    <property type="match status" value="1"/>
</dbReference>
<dbReference type="SUPFAM" id="SSF51197">
    <property type="entry name" value="Clavaminate synthase-like"/>
    <property type="match status" value="1"/>
</dbReference>
<dbReference type="InterPro" id="IPR050231">
    <property type="entry name" value="Iron_ascorbate_oxido_reductase"/>
</dbReference>
<comment type="caution">
    <text evidence="4">The sequence shown here is derived from an EMBL/GenBank/DDBJ whole genome shotgun (WGS) entry which is preliminary data.</text>
</comment>
<comment type="similarity">
    <text evidence="1 2">Belongs to the iron/ascorbate-dependent oxidoreductase family.</text>
</comment>
<feature type="domain" description="Fe2OG dioxygenase" evidence="3">
    <location>
        <begin position="166"/>
        <end position="272"/>
    </location>
</feature>
<dbReference type="GO" id="GO:0016491">
    <property type="term" value="F:oxidoreductase activity"/>
    <property type="evidence" value="ECO:0007669"/>
    <property type="project" value="UniProtKB-KW"/>
</dbReference>
<name>A0A9N9LPA4_9HELO</name>
<dbReference type="InterPro" id="IPR044861">
    <property type="entry name" value="IPNS-like_FE2OG_OXY"/>
</dbReference>
<keyword evidence="2" id="KW-0560">Oxidoreductase</keyword>
<dbReference type="Pfam" id="PF03171">
    <property type="entry name" value="2OG-FeII_Oxy"/>
    <property type="match status" value="1"/>
</dbReference>
<evidence type="ECO:0000259" key="3">
    <source>
        <dbReference type="PROSITE" id="PS51471"/>
    </source>
</evidence>
<dbReference type="PANTHER" id="PTHR47990">
    <property type="entry name" value="2-OXOGLUTARATE (2OG) AND FE(II)-DEPENDENT OXYGENASE SUPERFAMILY PROTEIN-RELATED"/>
    <property type="match status" value="1"/>
</dbReference>
<dbReference type="PROSITE" id="PS51471">
    <property type="entry name" value="FE2OG_OXY"/>
    <property type="match status" value="1"/>
</dbReference>